<dbReference type="Proteomes" id="UP000800040">
    <property type="component" value="Unassembled WGS sequence"/>
</dbReference>
<proteinExistence type="predicted"/>
<dbReference type="OrthoDB" id="10462642at2759"/>
<protein>
    <submittedName>
        <fullName evidence="1">Uncharacterized protein</fullName>
    </submittedName>
</protein>
<accession>A0A6A5KD11</accession>
<reference evidence="1" key="1">
    <citation type="submission" date="2020-01" db="EMBL/GenBank/DDBJ databases">
        <authorList>
            <consortium name="DOE Joint Genome Institute"/>
            <person name="Haridas S."/>
            <person name="Albert R."/>
            <person name="Binder M."/>
            <person name="Bloem J."/>
            <person name="Labutti K."/>
            <person name="Salamov A."/>
            <person name="Andreopoulos B."/>
            <person name="Baker S.E."/>
            <person name="Barry K."/>
            <person name="Bills G."/>
            <person name="Bluhm B.H."/>
            <person name="Cannon C."/>
            <person name="Castanera R."/>
            <person name="Culley D.E."/>
            <person name="Daum C."/>
            <person name="Ezra D."/>
            <person name="Gonzalez J.B."/>
            <person name="Henrissat B."/>
            <person name="Kuo A."/>
            <person name="Liang C."/>
            <person name="Lipzen A."/>
            <person name="Lutzoni F."/>
            <person name="Magnuson J."/>
            <person name="Mondo S."/>
            <person name="Nolan M."/>
            <person name="Ohm R."/>
            <person name="Pangilinan J."/>
            <person name="Park H.-J."/>
            <person name="Ramirez L."/>
            <person name="Alfaro M."/>
            <person name="Sun H."/>
            <person name="Tritt A."/>
            <person name="Yoshinaga Y."/>
            <person name="Zwiers L.-H."/>
            <person name="Turgeon B.G."/>
            <person name="Goodwin S.B."/>
            <person name="Spatafora J.W."/>
            <person name="Crous P.W."/>
            <person name="Grigoriev I.V."/>
        </authorList>
    </citation>
    <scope>NUCLEOTIDE SEQUENCE</scope>
    <source>
        <strain evidence="1">P77</strain>
    </source>
</reference>
<name>A0A6A5KD11_9PLEO</name>
<sequence length="90" mass="10117">MASLRSSRTLLRRFARPSPPAFRFRRAATPLQQRSFASHQDVTYPQVPYEKAENVGEKRFSQFDMDGKVFVVTGAACRPPPTSRAGVMLS</sequence>
<evidence type="ECO:0000313" key="1">
    <source>
        <dbReference type="EMBL" id="KAF1833686.1"/>
    </source>
</evidence>
<organism evidence="1 2">
    <name type="scientific">Decorospora gaudefroyi</name>
    <dbReference type="NCBI Taxonomy" id="184978"/>
    <lineage>
        <taxon>Eukaryota</taxon>
        <taxon>Fungi</taxon>
        <taxon>Dikarya</taxon>
        <taxon>Ascomycota</taxon>
        <taxon>Pezizomycotina</taxon>
        <taxon>Dothideomycetes</taxon>
        <taxon>Pleosporomycetidae</taxon>
        <taxon>Pleosporales</taxon>
        <taxon>Pleosporineae</taxon>
        <taxon>Pleosporaceae</taxon>
        <taxon>Decorospora</taxon>
    </lineage>
</organism>
<evidence type="ECO:0000313" key="2">
    <source>
        <dbReference type="Proteomes" id="UP000800040"/>
    </source>
</evidence>
<dbReference type="EMBL" id="ML975314">
    <property type="protein sequence ID" value="KAF1833686.1"/>
    <property type="molecule type" value="Genomic_DNA"/>
</dbReference>
<gene>
    <name evidence="1" type="ORF">BDW02DRAFT_569778</name>
</gene>
<dbReference type="AlphaFoldDB" id="A0A6A5KD11"/>
<keyword evidence="2" id="KW-1185">Reference proteome</keyword>